<dbReference type="RefSeq" id="XP_019903463.2">
    <property type="nucleotide sequence ID" value="XM_020047904.2"/>
</dbReference>
<dbReference type="GO" id="GO:0008270">
    <property type="term" value="F:zinc ion binding"/>
    <property type="evidence" value="ECO:0007669"/>
    <property type="project" value="UniProtKB-KW"/>
</dbReference>
<evidence type="ECO:0000313" key="10">
    <source>
        <dbReference type="Proteomes" id="UP000265140"/>
    </source>
</evidence>
<feature type="region of interest" description="Disordered" evidence="6">
    <location>
        <begin position="220"/>
        <end position="250"/>
    </location>
</feature>
<dbReference type="GO" id="GO:0061630">
    <property type="term" value="F:ubiquitin protein ligase activity"/>
    <property type="evidence" value="ECO:0007669"/>
    <property type="project" value="InterPro"/>
</dbReference>
<dbReference type="Proteomes" id="UP000265140">
    <property type="component" value="Chromosome 7"/>
</dbReference>
<evidence type="ECO:0000256" key="1">
    <source>
        <dbReference type="ARBA" id="ARBA00022723"/>
    </source>
</evidence>
<evidence type="ECO:0008006" key="11">
    <source>
        <dbReference type="Google" id="ProtNLM"/>
    </source>
</evidence>
<reference evidence="10" key="1">
    <citation type="journal article" date="2014" name="PLoS ONE">
        <title>The genome and linkage map of the northern pike (Esox lucius): conserved synteny revealed between the salmonid sister group and the Neoteleostei.</title>
        <authorList>
            <person name="Rondeau E.B."/>
            <person name="Minkley D.R."/>
            <person name="Leong J.S."/>
            <person name="Messmer A.M."/>
            <person name="Jantzen J.R."/>
            <person name="von Schalburg K.R."/>
            <person name="Lemon C."/>
            <person name="Bird N.H."/>
            <person name="Koop B.F."/>
        </authorList>
    </citation>
    <scope>NUCLEOTIDE SEQUENCE</scope>
</reference>
<keyword evidence="10" id="KW-1185">Reference proteome</keyword>
<accession>A0A3P8ZKR2</accession>
<feature type="domain" description="F-box" evidence="8">
    <location>
        <begin position="588"/>
        <end position="642"/>
    </location>
</feature>
<feature type="compositionally biased region" description="Polar residues" evidence="6">
    <location>
        <begin position="291"/>
        <end position="307"/>
    </location>
</feature>
<dbReference type="Ensembl" id="ENSELUT00000011118.3">
    <property type="protein sequence ID" value="ENSELUP00000029326.2"/>
    <property type="gene ID" value="ENSELUG00000006221.3"/>
</dbReference>
<dbReference type="InterPro" id="IPR031890">
    <property type="entry name" value="Fbxo30/Fbxo40"/>
</dbReference>
<sequence length="732" mass="83244">MMHCGYARPPRHVGHRHCDSCFSRRCKAPVEISVSCALIPCSLMCGALFHMCKQEEHALLCPNEKVPCLNADFGCPLNMPRSWQAAHLQDCPASVVCCSMEWNRWPAEDAQSHMHAALQENLVKELAGGQVEALDLSMALRDQDHLFHSLKMKKLFPELVERVEEEEWEEQRRRDKWRMKKEEKKKREALEAQRANRVDCGFPVDQGWYAPLPTKIQEAVRERGEEEKQEREPTQEEREALARGRLIPSDSQTGSRYWECMFNMEKGGCMITEASEGTGSKIKGREKESHQSQSKTTAGTQIPTNARTHSDNTRHTHSDERPDPQCVACLAGPEKKQAYYYGQLEPMKIVTVRTFKIPCSFTAKHKRIRNPSHWKRVHVAVDTSDLGVELKDMPIWEEVQASLLCSLEKELRGHLIAESKSTDALLHDTGTQTYAFQSTPFGRNASLASVTAGRPLQLHLQVQAEGVTSRHNKTSSAFTFLCGHAFQRREFPKHFRNVHADIQSCASGWFEQRCPLAYLGCTFSQKRFQPSTHTATVTYNQELSCFSLRPTIATSLNEQTQLSTSWSASEPVLKPRRKRLRGGGVEDEDSLSGLPYEVLCYIASFLDSFSLFQLALVSCLMRDVCSSLLHERGMVSLLWEKKFYKTGLAKWKAKKVVWEFSTLFSPVEAWCFDNSVPSMSEHLKVCPYYEIEPRTERVLMLHNANIKINTGSESKSNTLVSLFQKQNLNSSS</sequence>
<name>A0A3P8ZKR2_ESOLU</name>
<dbReference type="GeneID" id="105027536"/>
<feature type="zinc finger region" description="TRAF-type" evidence="5">
    <location>
        <begin position="57"/>
        <end position="99"/>
    </location>
</feature>
<dbReference type="PROSITE" id="PS50145">
    <property type="entry name" value="ZF_TRAF"/>
    <property type="match status" value="1"/>
</dbReference>
<dbReference type="InterPro" id="IPR043013">
    <property type="entry name" value="Znf_TRAF_N"/>
</dbReference>
<dbReference type="InParanoid" id="A0A3P8ZKR2"/>
<dbReference type="Gene3D" id="1.20.1280.50">
    <property type="match status" value="1"/>
</dbReference>
<reference evidence="9" key="2">
    <citation type="submission" date="2020-02" db="EMBL/GenBank/DDBJ databases">
        <title>Esox lucius (northern pike) genome, fEsoLuc1, primary haplotype.</title>
        <authorList>
            <person name="Myers G."/>
            <person name="Karagic N."/>
            <person name="Meyer A."/>
            <person name="Pippel M."/>
            <person name="Reichard M."/>
            <person name="Winkler S."/>
            <person name="Tracey A."/>
            <person name="Sims Y."/>
            <person name="Howe K."/>
            <person name="Rhie A."/>
            <person name="Formenti G."/>
            <person name="Durbin R."/>
            <person name="Fedrigo O."/>
            <person name="Jarvis E.D."/>
        </authorList>
    </citation>
    <scope>NUCLEOTIDE SEQUENCE [LARGE SCALE GENOMIC DNA]</scope>
</reference>
<dbReference type="OMA" id="YSAWERM"/>
<dbReference type="InterPro" id="IPR001810">
    <property type="entry name" value="F-box_dom"/>
</dbReference>
<evidence type="ECO:0000259" key="8">
    <source>
        <dbReference type="PROSITE" id="PS50181"/>
    </source>
</evidence>
<reference evidence="9" key="3">
    <citation type="submission" date="2025-08" db="UniProtKB">
        <authorList>
            <consortium name="Ensembl"/>
        </authorList>
    </citation>
    <scope>IDENTIFICATION</scope>
</reference>
<keyword evidence="3" id="KW-0833">Ubl conjugation pathway</keyword>
<feature type="compositionally biased region" description="Basic and acidic residues" evidence="6">
    <location>
        <begin position="220"/>
        <end position="242"/>
    </location>
</feature>
<evidence type="ECO:0000256" key="2">
    <source>
        <dbReference type="ARBA" id="ARBA00022771"/>
    </source>
</evidence>
<keyword evidence="1 5" id="KW-0479">Metal-binding</keyword>
<dbReference type="InterPro" id="IPR001293">
    <property type="entry name" value="Znf_TRAF"/>
</dbReference>
<dbReference type="Bgee" id="ENSELUG00000006221">
    <property type="expression patterns" value="Expressed in muscle tissue and 2 other cell types or tissues"/>
</dbReference>
<protein>
    <recommendedName>
        <fullName evidence="11">F-box protein 40, tandem duplicate 1</fullName>
    </recommendedName>
</protein>
<organism evidence="9 10">
    <name type="scientific">Esox lucius</name>
    <name type="common">Northern pike</name>
    <dbReference type="NCBI Taxonomy" id="8010"/>
    <lineage>
        <taxon>Eukaryota</taxon>
        <taxon>Metazoa</taxon>
        <taxon>Chordata</taxon>
        <taxon>Craniata</taxon>
        <taxon>Vertebrata</taxon>
        <taxon>Euteleostomi</taxon>
        <taxon>Actinopterygii</taxon>
        <taxon>Neopterygii</taxon>
        <taxon>Teleostei</taxon>
        <taxon>Protacanthopterygii</taxon>
        <taxon>Esociformes</taxon>
        <taxon>Esocidae</taxon>
        <taxon>Esox</taxon>
    </lineage>
</organism>
<dbReference type="STRING" id="8010.ENSELUP00000029326"/>
<evidence type="ECO:0000256" key="4">
    <source>
        <dbReference type="ARBA" id="ARBA00022833"/>
    </source>
</evidence>
<dbReference type="PANTHER" id="PTHR15933">
    <property type="entry name" value="PROTEIN CBG16327"/>
    <property type="match status" value="1"/>
</dbReference>
<reference evidence="9" key="4">
    <citation type="submission" date="2025-09" db="UniProtKB">
        <authorList>
            <consortium name="Ensembl"/>
        </authorList>
    </citation>
    <scope>IDENTIFICATION</scope>
</reference>
<dbReference type="KEGG" id="els:105027536"/>
<feature type="compositionally biased region" description="Basic and acidic residues" evidence="6">
    <location>
        <begin position="308"/>
        <end position="323"/>
    </location>
</feature>
<dbReference type="GO" id="GO:0005737">
    <property type="term" value="C:cytoplasm"/>
    <property type="evidence" value="ECO:0007669"/>
    <property type="project" value="TreeGrafter"/>
</dbReference>
<dbReference type="PANTHER" id="PTHR15933:SF21">
    <property type="entry name" value="F-BOX ONLY PROTEIN 40"/>
    <property type="match status" value="1"/>
</dbReference>
<dbReference type="GeneTree" id="ENSGT00950000183204"/>
<dbReference type="CDD" id="cd22101">
    <property type="entry name" value="F-box_FBXO30-like"/>
    <property type="match status" value="1"/>
</dbReference>
<feature type="region of interest" description="Disordered" evidence="6">
    <location>
        <begin position="277"/>
        <end position="326"/>
    </location>
</feature>
<dbReference type="SUPFAM" id="SSF49599">
    <property type="entry name" value="TRAF domain-like"/>
    <property type="match status" value="1"/>
</dbReference>
<proteinExistence type="predicted"/>
<dbReference type="SUPFAM" id="SSF81383">
    <property type="entry name" value="F-box domain"/>
    <property type="match status" value="1"/>
</dbReference>
<dbReference type="OrthoDB" id="5918172at2759"/>
<dbReference type="Gene3D" id="3.30.40.150">
    <property type="entry name" value="TRAF-like zinc-finger, N-terminal subdomain"/>
    <property type="match status" value="1"/>
</dbReference>
<evidence type="ECO:0000256" key="5">
    <source>
        <dbReference type="PROSITE-ProRule" id="PRU00207"/>
    </source>
</evidence>
<feature type="domain" description="TRAF-type" evidence="7">
    <location>
        <begin position="57"/>
        <end position="99"/>
    </location>
</feature>
<evidence type="ECO:0000313" key="9">
    <source>
        <dbReference type="Ensembl" id="ENSELUP00000029326.2"/>
    </source>
</evidence>
<dbReference type="Pfam" id="PF15966">
    <property type="entry name" value="F-box_4"/>
    <property type="match status" value="1"/>
</dbReference>
<dbReference type="Pfam" id="PF15965">
    <property type="entry name" value="zf-TRAF_2"/>
    <property type="match status" value="1"/>
</dbReference>
<dbReference type="PROSITE" id="PS50181">
    <property type="entry name" value="FBOX"/>
    <property type="match status" value="1"/>
</dbReference>
<dbReference type="InterPro" id="IPR036047">
    <property type="entry name" value="F-box-like_dom_sf"/>
</dbReference>
<evidence type="ECO:0000256" key="3">
    <source>
        <dbReference type="ARBA" id="ARBA00022786"/>
    </source>
</evidence>
<dbReference type="AlphaFoldDB" id="A0A3P8ZKR2"/>
<keyword evidence="2 5" id="KW-0863">Zinc-finger</keyword>
<evidence type="ECO:0000256" key="6">
    <source>
        <dbReference type="SAM" id="MobiDB-lite"/>
    </source>
</evidence>
<keyword evidence="4 5" id="KW-0862">Zinc</keyword>
<evidence type="ECO:0000259" key="7">
    <source>
        <dbReference type="PROSITE" id="PS50145"/>
    </source>
</evidence>